<dbReference type="Pfam" id="PF03209">
    <property type="entry name" value="PUCC"/>
    <property type="match status" value="1"/>
</dbReference>
<accession>A0ABT9DU77</accession>
<evidence type="ECO:0000256" key="6">
    <source>
        <dbReference type="SAM" id="Phobius"/>
    </source>
</evidence>
<feature type="transmembrane region" description="Helical" evidence="6">
    <location>
        <begin position="334"/>
        <end position="357"/>
    </location>
</feature>
<evidence type="ECO:0000256" key="4">
    <source>
        <dbReference type="ARBA" id="ARBA00022989"/>
    </source>
</evidence>
<dbReference type="PROSITE" id="PS50850">
    <property type="entry name" value="MFS"/>
    <property type="match status" value="1"/>
</dbReference>
<feature type="transmembrane region" description="Helical" evidence="6">
    <location>
        <begin position="301"/>
        <end position="322"/>
    </location>
</feature>
<keyword evidence="3 6" id="KW-0812">Transmembrane</keyword>
<dbReference type="InterPro" id="IPR036259">
    <property type="entry name" value="MFS_trans_sf"/>
</dbReference>
<dbReference type="EMBL" id="JAUTWS010000003">
    <property type="protein sequence ID" value="MDO9707449.1"/>
    <property type="molecule type" value="Genomic_DNA"/>
</dbReference>
<evidence type="ECO:0000259" key="7">
    <source>
        <dbReference type="PROSITE" id="PS50850"/>
    </source>
</evidence>
<feature type="domain" description="Major facilitator superfamily (MFS) profile" evidence="7">
    <location>
        <begin position="14"/>
        <end position="431"/>
    </location>
</feature>
<feature type="transmembrane region" description="Helical" evidence="6">
    <location>
        <begin position="236"/>
        <end position="254"/>
    </location>
</feature>
<evidence type="ECO:0000313" key="8">
    <source>
        <dbReference type="EMBL" id="MDO9707449.1"/>
    </source>
</evidence>
<dbReference type="PANTHER" id="PTHR23538:SF1">
    <property type="entry name" value="44.5 KD BACTERIOCHLOROPHYLL SYNTHASE SUBUNIT"/>
    <property type="match status" value="1"/>
</dbReference>
<feature type="transmembrane region" description="Helical" evidence="6">
    <location>
        <begin position="274"/>
        <end position="294"/>
    </location>
</feature>
<evidence type="ECO:0000256" key="2">
    <source>
        <dbReference type="ARBA" id="ARBA00008412"/>
    </source>
</evidence>
<reference evidence="8 9" key="1">
    <citation type="submission" date="2023-08" db="EMBL/GenBank/DDBJ databases">
        <title>The draft genome sequence of Paracraurococcus sp. LOR1-02.</title>
        <authorList>
            <person name="Kingkaew E."/>
            <person name="Tanasupawat S."/>
        </authorList>
    </citation>
    <scope>NUCLEOTIDE SEQUENCE [LARGE SCALE GENOMIC DNA]</scope>
    <source>
        <strain evidence="8 9">LOR1-02</strain>
    </source>
</reference>
<feature type="transmembrane region" description="Helical" evidence="6">
    <location>
        <begin position="12"/>
        <end position="34"/>
    </location>
</feature>
<dbReference type="RefSeq" id="WP_305102320.1">
    <property type="nucleotide sequence ID" value="NZ_JAUTWS010000003.1"/>
</dbReference>
<evidence type="ECO:0000256" key="3">
    <source>
        <dbReference type="ARBA" id="ARBA00022692"/>
    </source>
</evidence>
<evidence type="ECO:0000256" key="5">
    <source>
        <dbReference type="ARBA" id="ARBA00023136"/>
    </source>
</evidence>
<proteinExistence type="inferred from homology"/>
<feature type="transmembrane region" description="Helical" evidence="6">
    <location>
        <begin position="112"/>
        <end position="138"/>
    </location>
</feature>
<dbReference type="Gene3D" id="1.20.1250.20">
    <property type="entry name" value="MFS general substrate transporter like domains"/>
    <property type="match status" value="1"/>
</dbReference>
<dbReference type="SUPFAM" id="SSF103473">
    <property type="entry name" value="MFS general substrate transporter"/>
    <property type="match status" value="1"/>
</dbReference>
<feature type="transmembrane region" description="Helical" evidence="6">
    <location>
        <begin position="150"/>
        <end position="169"/>
    </location>
</feature>
<keyword evidence="9" id="KW-1185">Reference proteome</keyword>
<keyword evidence="4 6" id="KW-1133">Transmembrane helix</keyword>
<feature type="transmembrane region" description="Helical" evidence="6">
    <location>
        <begin position="402"/>
        <end position="423"/>
    </location>
</feature>
<evidence type="ECO:0000313" key="9">
    <source>
        <dbReference type="Proteomes" id="UP001243009"/>
    </source>
</evidence>
<feature type="transmembrane region" description="Helical" evidence="6">
    <location>
        <begin position="181"/>
        <end position="201"/>
    </location>
</feature>
<comment type="similarity">
    <text evidence="2">Belongs to the PucC family.</text>
</comment>
<feature type="transmembrane region" description="Helical" evidence="6">
    <location>
        <begin position="369"/>
        <end position="390"/>
    </location>
</feature>
<protein>
    <submittedName>
        <fullName evidence="8">BCD family MFS transporter</fullName>
    </submittedName>
</protein>
<dbReference type="PIRSF" id="PIRSF016565">
    <property type="entry name" value="PucC"/>
    <property type="match status" value="1"/>
</dbReference>
<dbReference type="InterPro" id="IPR026036">
    <property type="entry name" value="PucC"/>
</dbReference>
<comment type="caution">
    <text evidence="8">The sequence shown here is derived from an EMBL/GenBank/DDBJ whole genome shotgun (WGS) entry which is preliminary data.</text>
</comment>
<feature type="transmembrane region" description="Helical" evidence="6">
    <location>
        <begin position="83"/>
        <end position="106"/>
    </location>
</feature>
<name>A0ABT9DU77_9PROT</name>
<gene>
    <name evidence="8" type="ORF">Q7A36_03765</name>
</gene>
<dbReference type="InterPro" id="IPR020846">
    <property type="entry name" value="MFS_dom"/>
</dbReference>
<dbReference type="PANTHER" id="PTHR23538">
    <property type="entry name" value="44.5 KD BACTERIOCHLOROPHYLL SYNTHASE SUBUNIT"/>
    <property type="match status" value="1"/>
</dbReference>
<feature type="transmembrane region" description="Helical" evidence="6">
    <location>
        <begin position="46"/>
        <end position="63"/>
    </location>
</feature>
<comment type="subcellular location">
    <subcellularLocation>
        <location evidence="1">Membrane</location>
        <topology evidence="1">Multi-pass membrane protein</topology>
    </subcellularLocation>
</comment>
<evidence type="ECO:0000256" key="1">
    <source>
        <dbReference type="ARBA" id="ARBA00004141"/>
    </source>
</evidence>
<organism evidence="8 9">
    <name type="scientific">Paracraurococcus lichenis</name>
    <dbReference type="NCBI Taxonomy" id="3064888"/>
    <lineage>
        <taxon>Bacteria</taxon>
        <taxon>Pseudomonadati</taxon>
        <taxon>Pseudomonadota</taxon>
        <taxon>Alphaproteobacteria</taxon>
        <taxon>Acetobacterales</taxon>
        <taxon>Roseomonadaceae</taxon>
        <taxon>Paracraurococcus</taxon>
    </lineage>
</organism>
<dbReference type="CDD" id="cd06176">
    <property type="entry name" value="MFS_BCD_PucC-like"/>
    <property type="match status" value="1"/>
</dbReference>
<keyword evidence="5 6" id="KW-0472">Membrane</keyword>
<sequence length="444" mass="44497">MNRPRQDSAAPIGWLGIVRLGLVQTALGAVVVLTTSAINRVMVVELALPATIPGLLVALHYAVQLSRPAMGHGSDRGGRRTPWIIGGIAVLALGGLGAAAATAVMAESLGLGLALAVLAFLLVGAGVGAAGTSLLALLATRVAPQRRAPAATIVWLMMIAGFVVTTAVAGRFLDPYSPQRLLAVTGTVCAIVMLVTLLAVWGMEPAAPAAGSLPAPKGSFREALAQVWAEPAARRFTVFVFVSMLAYSAQDLILEPFGGQVFGLSLGETTRLASSQHMGVFLGMILAALGGGLGGERFGNLRAWTIGGCLASAAALAVLAAAGTVGPGFPLKAAYVALGIANGAFAAAAIATMMQLAGKGRDNREGMRVGLWGAAQAIAFGLGGLAGAAASDLARSLIASPGLAYGAVFAGEALLFLVSALLATRISRAAPAMAGLGALAPSRP</sequence>
<dbReference type="Proteomes" id="UP001243009">
    <property type="component" value="Unassembled WGS sequence"/>
</dbReference>
<dbReference type="InterPro" id="IPR004896">
    <property type="entry name" value="PucC-rel"/>
</dbReference>